<feature type="compositionally biased region" description="Low complexity" evidence="1">
    <location>
        <begin position="199"/>
        <end position="208"/>
    </location>
</feature>
<feature type="signal peptide" evidence="2">
    <location>
        <begin position="1"/>
        <end position="22"/>
    </location>
</feature>
<feature type="compositionally biased region" description="Polar residues" evidence="1">
    <location>
        <begin position="183"/>
        <end position="192"/>
    </location>
</feature>
<reference evidence="4" key="1">
    <citation type="submission" date="2025-08" db="UniProtKB">
        <authorList>
            <consortium name="RefSeq"/>
        </authorList>
    </citation>
    <scope>IDENTIFICATION</scope>
    <source>
        <tissue evidence="4">Blood</tissue>
    </source>
</reference>
<feature type="compositionally biased region" description="Low complexity" evidence="1">
    <location>
        <begin position="47"/>
        <end position="58"/>
    </location>
</feature>
<evidence type="ECO:0000256" key="1">
    <source>
        <dbReference type="SAM" id="MobiDB-lite"/>
    </source>
</evidence>
<keyword evidence="3" id="KW-1185">Reference proteome</keyword>
<feature type="compositionally biased region" description="Polar residues" evidence="1">
    <location>
        <begin position="428"/>
        <end position="468"/>
    </location>
</feature>
<keyword evidence="2" id="KW-0732">Signal</keyword>
<feature type="compositionally biased region" description="Polar residues" evidence="1">
    <location>
        <begin position="225"/>
        <end position="238"/>
    </location>
</feature>
<evidence type="ECO:0000313" key="4">
    <source>
        <dbReference type="RefSeq" id="XP_060541192.1"/>
    </source>
</evidence>
<feature type="compositionally biased region" description="Polar residues" evidence="1">
    <location>
        <begin position="379"/>
        <end position="401"/>
    </location>
</feature>
<gene>
    <name evidence="4" type="primary">LOC132709991</name>
</gene>
<feature type="region of interest" description="Disordered" evidence="1">
    <location>
        <begin position="276"/>
        <end position="360"/>
    </location>
</feature>
<evidence type="ECO:0000313" key="3">
    <source>
        <dbReference type="Proteomes" id="UP001652622"/>
    </source>
</evidence>
<dbReference type="RefSeq" id="XP_060541192.1">
    <property type="nucleotide sequence ID" value="XM_060685209.1"/>
</dbReference>
<feature type="compositionally biased region" description="Low complexity" evidence="1">
    <location>
        <begin position="281"/>
        <end position="321"/>
    </location>
</feature>
<feature type="chain" id="PRO_5045703827" evidence="2">
    <location>
        <begin position="23"/>
        <end position="539"/>
    </location>
</feature>
<feature type="region of interest" description="Disordered" evidence="1">
    <location>
        <begin position="75"/>
        <end position="110"/>
    </location>
</feature>
<feature type="compositionally biased region" description="Low complexity" evidence="1">
    <location>
        <begin position="97"/>
        <end position="110"/>
    </location>
</feature>
<feature type="compositionally biased region" description="Low complexity" evidence="1">
    <location>
        <begin position="25"/>
        <end position="36"/>
    </location>
</feature>
<feature type="compositionally biased region" description="Low complexity" evidence="1">
    <location>
        <begin position="406"/>
        <end position="427"/>
    </location>
</feature>
<feature type="region of interest" description="Disordered" evidence="1">
    <location>
        <begin position="25"/>
        <end position="58"/>
    </location>
</feature>
<proteinExistence type="predicted"/>
<protein>
    <submittedName>
        <fullName evidence="4">Mucin-5AC-like</fullName>
    </submittedName>
</protein>
<feature type="region of interest" description="Disordered" evidence="1">
    <location>
        <begin position="379"/>
        <end position="470"/>
    </location>
</feature>
<organism evidence="3 4">
    <name type="scientific">Pantherophis guttatus</name>
    <name type="common">Corn snake</name>
    <name type="synonym">Elaphe guttata</name>
    <dbReference type="NCBI Taxonomy" id="94885"/>
    <lineage>
        <taxon>Eukaryota</taxon>
        <taxon>Metazoa</taxon>
        <taxon>Chordata</taxon>
        <taxon>Craniata</taxon>
        <taxon>Vertebrata</taxon>
        <taxon>Euteleostomi</taxon>
        <taxon>Lepidosauria</taxon>
        <taxon>Squamata</taxon>
        <taxon>Bifurcata</taxon>
        <taxon>Unidentata</taxon>
        <taxon>Episquamata</taxon>
        <taxon>Toxicofera</taxon>
        <taxon>Serpentes</taxon>
        <taxon>Colubroidea</taxon>
        <taxon>Colubridae</taxon>
        <taxon>Colubrinae</taxon>
        <taxon>Pantherophis</taxon>
    </lineage>
</organism>
<feature type="compositionally biased region" description="Polar residues" evidence="1">
    <location>
        <begin position="209"/>
        <end position="218"/>
    </location>
</feature>
<accession>A0ABM3YYI7</accession>
<evidence type="ECO:0000256" key="2">
    <source>
        <dbReference type="SAM" id="SignalP"/>
    </source>
</evidence>
<feature type="compositionally biased region" description="Low complexity" evidence="1">
    <location>
        <begin position="173"/>
        <end position="182"/>
    </location>
</feature>
<sequence length="539" mass="56800">MALGYFPAVTILLLLETAKITGTATTKVTTSPPTTSEPRPFASVADTTSGTETTTPAAETNRCLPSSIAFLSKTTRPWSTVGESPTTNSLGVATTLPSSSSPEASIPAGTSDVSVASSSLAVTSISSTGFGGPSEEGTTHPAESTMLFTRFHHRGDELQLSFSNVPRQEETSEGLLTSTTEEVNSSSRSPTSQDKRTSEGLLTSTTEEVNSSPRSPTSQDKRTSEGPSTVIFTTTQEESTSEKHLSFPPFTTETMKTSSMLVPLPTPTVATSTVLSATPGVEATTGSSEVTTSSEAEITSWWPGSSHSSTSTSTAEEVNSSPRSPTPQDKRTSEGPLTTISTTSQAETMSEKHPSSPPLTTETITIFQRFLLTSTIVTSTPTSANSGVGDTTSSSEVTTGSKAEITSWRPGTSPSSTSSSVTQDKSTPNVTSTGLLSSNSGRTSLGRSAPSSTNPTSESPVTTFNVLSSPPHLPQLQRISLKLQEKPQPRSELCLQHVCPHQSHVLPLLWLIPLVSWKLFHQQKRPRGLSLLLWLSSPT</sequence>
<feature type="compositionally biased region" description="Polar residues" evidence="1">
    <location>
        <begin position="75"/>
        <end position="96"/>
    </location>
</feature>
<dbReference type="GeneID" id="132709991"/>
<dbReference type="Proteomes" id="UP001652622">
    <property type="component" value="Unplaced"/>
</dbReference>
<feature type="region of interest" description="Disordered" evidence="1">
    <location>
        <begin position="160"/>
        <end position="249"/>
    </location>
</feature>
<name>A0ABM3YYI7_PANGU</name>
<feature type="compositionally biased region" description="Polar residues" evidence="1">
    <location>
        <begin position="335"/>
        <end position="348"/>
    </location>
</feature>